<proteinExistence type="inferred from homology"/>
<reference evidence="6 7" key="1">
    <citation type="submission" date="2016-07" db="EMBL/GenBank/DDBJ databases">
        <title>Pervasive Adenine N6-methylation of Active Genes in Fungi.</title>
        <authorList>
            <consortium name="DOE Joint Genome Institute"/>
            <person name="Mondo S.J."/>
            <person name="Dannebaum R.O."/>
            <person name="Kuo R.C."/>
            <person name="Labutti K."/>
            <person name="Haridas S."/>
            <person name="Kuo A."/>
            <person name="Salamov A."/>
            <person name="Ahrendt S.R."/>
            <person name="Lipzen A."/>
            <person name="Sullivan W."/>
            <person name="Andreopoulos W.B."/>
            <person name="Clum A."/>
            <person name="Lindquist E."/>
            <person name="Daum C."/>
            <person name="Ramamoorthy G.K."/>
            <person name="Gryganskyi A."/>
            <person name="Culley D."/>
            <person name="Magnuson J.K."/>
            <person name="James T.Y."/>
            <person name="O'Malley M.A."/>
            <person name="Stajich J.E."/>
            <person name="Spatafora J.W."/>
            <person name="Visel A."/>
            <person name="Grigoriev I.V."/>
        </authorList>
    </citation>
    <scope>NUCLEOTIDE SEQUENCE [LARGE SCALE GENOMIC DNA]</scope>
    <source>
        <strain evidence="6 7">JEL800</strain>
    </source>
</reference>
<feature type="active site" description="Proton donor" evidence="4">
    <location>
        <position position="15"/>
    </location>
</feature>
<gene>
    <name evidence="6" type="ORF">BCR33DRAFT_763242</name>
</gene>
<dbReference type="Proteomes" id="UP000193642">
    <property type="component" value="Unassembled WGS sequence"/>
</dbReference>
<evidence type="ECO:0000313" key="7">
    <source>
        <dbReference type="Proteomes" id="UP000193642"/>
    </source>
</evidence>
<dbReference type="SUPFAM" id="SSF51445">
    <property type="entry name" value="(Trans)glycosidases"/>
    <property type="match status" value="1"/>
</dbReference>
<evidence type="ECO:0000259" key="5">
    <source>
        <dbReference type="PROSITE" id="PS51764"/>
    </source>
</evidence>
<comment type="similarity">
    <text evidence="1 4">Belongs to the glycosyl hydrolase 26 family.</text>
</comment>
<dbReference type="PANTHER" id="PTHR40079">
    <property type="entry name" value="MANNAN ENDO-1,4-BETA-MANNOSIDASE E-RELATED"/>
    <property type="match status" value="1"/>
</dbReference>
<dbReference type="Pfam" id="PF02156">
    <property type="entry name" value="Glyco_hydro_26"/>
    <property type="match status" value="1"/>
</dbReference>
<feature type="active site" description="Nucleophile" evidence="4">
    <location>
        <position position="136"/>
    </location>
</feature>
<accession>A0A1Y2CR30</accession>
<evidence type="ECO:0000256" key="4">
    <source>
        <dbReference type="PROSITE-ProRule" id="PRU01100"/>
    </source>
</evidence>
<dbReference type="InterPro" id="IPR022790">
    <property type="entry name" value="GH26_dom"/>
</dbReference>
<dbReference type="PANTHER" id="PTHR40079:SF4">
    <property type="entry name" value="GH26 DOMAIN-CONTAINING PROTEIN-RELATED"/>
    <property type="match status" value="1"/>
</dbReference>
<evidence type="ECO:0000256" key="3">
    <source>
        <dbReference type="ARBA" id="ARBA00023295"/>
    </source>
</evidence>
<sequence length="321" mass="34528">MTSTGRNVYLRLAPEMNGEWFVYGKQPDAFIALWKRAYSIVNKISPTVAFVWSPNFNGPSNDEPYEPYWPGADYVDWVGVSVYWKGSIYDFPWIHNTNAPSDYVAQLIDAAPGPEGGPDSIYQYAVRYNKPFVISECASTFHMGKLNADGSSTPLDAGIGRTQTIMSFWNSFLFNPTFLANYPLLKMVFAFEMFKVEDNNTENDYRATVDASTLAAFSAGLKQLDASGAVQWASGGRGIPVAPGAPAVATSSNRTLSTISVSVTATISSDTSTGSVSTTIPVSETSSAIGSAVAANAKSGSVSLMNGMFGFIATFISFLIL</sequence>
<dbReference type="EMBL" id="MCGO01000009">
    <property type="protein sequence ID" value="ORY49472.1"/>
    <property type="molecule type" value="Genomic_DNA"/>
</dbReference>
<organism evidence="6 7">
    <name type="scientific">Rhizoclosmatium globosum</name>
    <dbReference type="NCBI Taxonomy" id="329046"/>
    <lineage>
        <taxon>Eukaryota</taxon>
        <taxon>Fungi</taxon>
        <taxon>Fungi incertae sedis</taxon>
        <taxon>Chytridiomycota</taxon>
        <taxon>Chytridiomycota incertae sedis</taxon>
        <taxon>Chytridiomycetes</taxon>
        <taxon>Chytridiales</taxon>
        <taxon>Chytriomycetaceae</taxon>
        <taxon>Rhizoclosmatium</taxon>
    </lineage>
</organism>
<keyword evidence="7" id="KW-1185">Reference proteome</keyword>
<dbReference type="GO" id="GO:0006080">
    <property type="term" value="P:substituted mannan metabolic process"/>
    <property type="evidence" value="ECO:0007669"/>
    <property type="project" value="InterPro"/>
</dbReference>
<dbReference type="OrthoDB" id="428177at2759"/>
<evidence type="ECO:0000256" key="2">
    <source>
        <dbReference type="ARBA" id="ARBA00022801"/>
    </source>
</evidence>
<keyword evidence="2 4" id="KW-0378">Hydrolase</keyword>
<dbReference type="InterPro" id="IPR017853">
    <property type="entry name" value="GH"/>
</dbReference>
<dbReference type="Gene3D" id="3.20.20.80">
    <property type="entry name" value="Glycosidases"/>
    <property type="match status" value="1"/>
</dbReference>
<keyword evidence="3 4" id="KW-0326">Glycosidase</keyword>
<comment type="caution">
    <text evidence="6">The sequence shown here is derived from an EMBL/GenBank/DDBJ whole genome shotgun (WGS) entry which is preliminary data.</text>
</comment>
<dbReference type="PROSITE" id="PS51764">
    <property type="entry name" value="GH26"/>
    <property type="match status" value="1"/>
</dbReference>
<evidence type="ECO:0000256" key="1">
    <source>
        <dbReference type="ARBA" id="ARBA00007754"/>
    </source>
</evidence>
<dbReference type="GO" id="GO:0016985">
    <property type="term" value="F:mannan endo-1,4-beta-mannosidase activity"/>
    <property type="evidence" value="ECO:0007669"/>
    <property type="project" value="InterPro"/>
</dbReference>
<protein>
    <submittedName>
        <fullName evidence="6">Glycoside hydrolase</fullName>
    </submittedName>
</protein>
<dbReference type="InterPro" id="IPR000805">
    <property type="entry name" value="Glyco_hydro_26"/>
</dbReference>
<feature type="domain" description="GH26" evidence="5">
    <location>
        <begin position="1"/>
        <end position="217"/>
    </location>
</feature>
<dbReference type="AlphaFoldDB" id="A0A1Y2CR30"/>
<name>A0A1Y2CR30_9FUNG</name>
<evidence type="ECO:0000313" key="6">
    <source>
        <dbReference type="EMBL" id="ORY49472.1"/>
    </source>
</evidence>